<accession>A0A6J8CSH5</accession>
<reference evidence="2 3" key="1">
    <citation type="submission" date="2020-06" db="EMBL/GenBank/DDBJ databases">
        <authorList>
            <person name="Li R."/>
            <person name="Bekaert M."/>
        </authorList>
    </citation>
    <scope>NUCLEOTIDE SEQUENCE [LARGE SCALE GENOMIC DNA]</scope>
    <source>
        <strain evidence="3">wild</strain>
    </source>
</reference>
<dbReference type="EMBL" id="CACVKT020006008">
    <property type="protein sequence ID" value="CAC5399403.1"/>
    <property type="molecule type" value="Genomic_DNA"/>
</dbReference>
<name>A0A6J8CSH5_MYTCO</name>
<keyword evidence="3" id="KW-1185">Reference proteome</keyword>
<feature type="region of interest" description="Disordered" evidence="1">
    <location>
        <begin position="191"/>
        <end position="214"/>
    </location>
</feature>
<proteinExistence type="predicted"/>
<evidence type="ECO:0000313" key="3">
    <source>
        <dbReference type="Proteomes" id="UP000507470"/>
    </source>
</evidence>
<sequence>MLDKARSKISLAAKPSVQEVGRKKDVVKMRSALASPNFDKIESDKCAEDTQNNTPVLQYEAVEFNKFIAEQVQIQLKQLLPRAMTDTELKDPIPSCSKTRPHYSKFLPDDQISVRSQDDETSIIGSVCSDDNNKETHNIPYFEHDISHVSEDAPASTDPIQWNRFLRKMVNKLNINCSQDVEKDEAWPLYLSSPLNPGKPDQATNLKLPLEGNY</sequence>
<evidence type="ECO:0000313" key="2">
    <source>
        <dbReference type="EMBL" id="CAC5399403.1"/>
    </source>
</evidence>
<dbReference type="Proteomes" id="UP000507470">
    <property type="component" value="Unassembled WGS sequence"/>
</dbReference>
<evidence type="ECO:0000256" key="1">
    <source>
        <dbReference type="SAM" id="MobiDB-lite"/>
    </source>
</evidence>
<gene>
    <name evidence="2" type="ORF">MCOR_33670</name>
</gene>
<organism evidence="2 3">
    <name type="scientific">Mytilus coruscus</name>
    <name type="common">Sea mussel</name>
    <dbReference type="NCBI Taxonomy" id="42192"/>
    <lineage>
        <taxon>Eukaryota</taxon>
        <taxon>Metazoa</taxon>
        <taxon>Spiralia</taxon>
        <taxon>Lophotrochozoa</taxon>
        <taxon>Mollusca</taxon>
        <taxon>Bivalvia</taxon>
        <taxon>Autobranchia</taxon>
        <taxon>Pteriomorphia</taxon>
        <taxon>Mytilida</taxon>
        <taxon>Mytiloidea</taxon>
        <taxon>Mytilidae</taxon>
        <taxon>Mytilinae</taxon>
        <taxon>Mytilus</taxon>
    </lineage>
</organism>
<protein>
    <submittedName>
        <fullName evidence="2">Uncharacterized protein</fullName>
    </submittedName>
</protein>
<dbReference type="AlphaFoldDB" id="A0A6J8CSH5"/>